<protein>
    <submittedName>
        <fullName evidence="1">Uncharacterized protein</fullName>
    </submittedName>
</protein>
<evidence type="ECO:0000313" key="2">
    <source>
        <dbReference type="Proteomes" id="UP001317629"/>
    </source>
</evidence>
<accession>A0ABN6VLU6</accession>
<sequence length="188" mass="21263">MPHAPDDVYSKRTRSIAENLQKELKRVAAEAPWRQVQEFVDLLGVAQIVYGLEEVASPEGKEAEMLRAAALRFERLLHRKRDRLARENPFMTKDVRTRFDSDIEVVHRYTHALSAEARVALAVRDAFDCANESYPGSDKIPTSLTPDGPLIALTCAALEFTPVRDKAPQALCKALEKWPVLRRQKKQG</sequence>
<dbReference type="Proteomes" id="UP001317629">
    <property type="component" value="Plasmid pSS37A-Re-1"/>
</dbReference>
<proteinExistence type="predicted"/>
<dbReference type="EMBL" id="AP027143">
    <property type="protein sequence ID" value="BDV36026.1"/>
    <property type="molecule type" value="Genomic_DNA"/>
</dbReference>
<reference evidence="1 2" key="1">
    <citation type="journal article" date="2023" name="Int. J. Syst. Evol. Microbiol.">
        <title>Methylocystis iwaonis sp. nov., a type II methane-oxidizing bacterium from surface soil of a rice paddy field in Japan, and emended description of the genus Methylocystis (ex Whittenbury et al. 1970) Bowman et al. 1993.</title>
        <authorList>
            <person name="Kaise H."/>
            <person name="Sawadogo J.B."/>
            <person name="Alam M.S."/>
            <person name="Ueno C."/>
            <person name="Dianou D."/>
            <person name="Shinjo R."/>
            <person name="Asakawa S."/>
        </authorList>
    </citation>
    <scope>NUCLEOTIDE SEQUENCE [LARGE SCALE GENOMIC DNA]</scope>
    <source>
        <strain evidence="1 2">SS37A-Re</strain>
    </source>
</reference>
<name>A0ABN6VLU6_9HYPH</name>
<keyword evidence="2" id="KW-1185">Reference proteome</keyword>
<gene>
    <name evidence="1" type="ORF">SS37A_35560</name>
</gene>
<evidence type="ECO:0000313" key="1">
    <source>
        <dbReference type="EMBL" id="BDV36026.1"/>
    </source>
</evidence>
<dbReference type="RefSeq" id="WP_281932302.1">
    <property type="nucleotide sequence ID" value="NZ_AP027143.1"/>
</dbReference>
<keyword evidence="1" id="KW-0614">Plasmid</keyword>
<geneLocation type="plasmid" evidence="1 2">
    <name>pSS37A-Re-1</name>
</geneLocation>
<organism evidence="1 2">
    <name type="scientific">Methylocystis iwaonis</name>
    <dbReference type="NCBI Taxonomy" id="2885079"/>
    <lineage>
        <taxon>Bacteria</taxon>
        <taxon>Pseudomonadati</taxon>
        <taxon>Pseudomonadota</taxon>
        <taxon>Alphaproteobacteria</taxon>
        <taxon>Hyphomicrobiales</taxon>
        <taxon>Methylocystaceae</taxon>
        <taxon>Methylocystis</taxon>
    </lineage>
</organism>